<sequence>MEMLINGTSIPPISGKLLFGFKNKINSFAECELRWDELSCSEKSRYNMDSLTLKKRLKNTRPLMSWEKSILNISTQKMFYFFNYNSQISLHPYLSEEEIVEKCNTKLNQIKNNKEILSLIKNNTEKAVIHTNNFK</sequence>
<keyword evidence="2" id="KW-1185">Reference proteome</keyword>
<evidence type="ECO:0000313" key="2">
    <source>
        <dbReference type="Proteomes" id="UP001311799"/>
    </source>
</evidence>
<dbReference type="EMBL" id="JAWDEY010000002">
    <property type="protein sequence ID" value="KAK6591023.1"/>
    <property type="molecule type" value="Genomic_DNA"/>
</dbReference>
<dbReference type="AlphaFoldDB" id="A0AAV9Y215"/>
<accession>A0AAV9Y215</accession>
<reference evidence="1 2" key="1">
    <citation type="submission" date="2023-10" db="EMBL/GenBank/DDBJ databases">
        <title>Comparative genomics analysis reveals potential genetic determinants of host preference in Cryptosporidium xiaoi.</title>
        <authorList>
            <person name="Xiao L."/>
            <person name="Li J."/>
        </authorList>
    </citation>
    <scope>NUCLEOTIDE SEQUENCE [LARGE SCALE GENOMIC DNA]</scope>
    <source>
        <strain evidence="1 2">52996</strain>
    </source>
</reference>
<gene>
    <name evidence="1" type="ORF">RS030_111761</name>
</gene>
<name>A0AAV9Y215_9CRYT</name>
<dbReference type="Proteomes" id="UP001311799">
    <property type="component" value="Unassembled WGS sequence"/>
</dbReference>
<proteinExistence type="predicted"/>
<protein>
    <submittedName>
        <fullName evidence="1">Uncharacterized protein</fullName>
    </submittedName>
</protein>
<evidence type="ECO:0000313" key="1">
    <source>
        <dbReference type="EMBL" id="KAK6591023.1"/>
    </source>
</evidence>
<organism evidence="1 2">
    <name type="scientific">Cryptosporidium xiaoi</name>
    <dbReference type="NCBI Taxonomy" id="659607"/>
    <lineage>
        <taxon>Eukaryota</taxon>
        <taxon>Sar</taxon>
        <taxon>Alveolata</taxon>
        <taxon>Apicomplexa</taxon>
        <taxon>Conoidasida</taxon>
        <taxon>Coccidia</taxon>
        <taxon>Eucoccidiorida</taxon>
        <taxon>Eimeriorina</taxon>
        <taxon>Cryptosporidiidae</taxon>
        <taxon>Cryptosporidium</taxon>
    </lineage>
</organism>
<comment type="caution">
    <text evidence="1">The sequence shown here is derived from an EMBL/GenBank/DDBJ whole genome shotgun (WGS) entry which is preliminary data.</text>
</comment>